<evidence type="ECO:0000313" key="3">
    <source>
        <dbReference type="Proteomes" id="UP000015105"/>
    </source>
</evidence>
<dbReference type="AlphaFoldDB" id="A0A453IH27"/>
<dbReference type="Proteomes" id="UP000015105">
    <property type="component" value="Chromosome 4D"/>
</dbReference>
<dbReference type="Gramene" id="AET4Gv20558400.2">
    <property type="protein sequence ID" value="AET4Gv20558400.2"/>
    <property type="gene ID" value="AET4Gv20558400"/>
</dbReference>
<evidence type="ECO:0000313" key="2">
    <source>
        <dbReference type="EnsemblPlants" id="AET4Gv20558400.2"/>
    </source>
</evidence>
<evidence type="ECO:0000259" key="1">
    <source>
        <dbReference type="Pfam" id="PF13962"/>
    </source>
</evidence>
<proteinExistence type="predicted"/>
<feature type="domain" description="PGG" evidence="1">
    <location>
        <begin position="55"/>
        <end position="115"/>
    </location>
</feature>
<name>A0A453IH27_AEGTS</name>
<dbReference type="Pfam" id="PF13962">
    <property type="entry name" value="PGG"/>
    <property type="match status" value="1"/>
</dbReference>
<dbReference type="EnsemblPlants" id="AET4Gv20558400.2">
    <property type="protein sequence ID" value="AET4Gv20558400.2"/>
    <property type="gene ID" value="AET4Gv20558400"/>
</dbReference>
<organism evidence="2 3">
    <name type="scientific">Aegilops tauschii subsp. strangulata</name>
    <name type="common">Goatgrass</name>
    <dbReference type="NCBI Taxonomy" id="200361"/>
    <lineage>
        <taxon>Eukaryota</taxon>
        <taxon>Viridiplantae</taxon>
        <taxon>Streptophyta</taxon>
        <taxon>Embryophyta</taxon>
        <taxon>Tracheophyta</taxon>
        <taxon>Spermatophyta</taxon>
        <taxon>Magnoliopsida</taxon>
        <taxon>Liliopsida</taxon>
        <taxon>Poales</taxon>
        <taxon>Poaceae</taxon>
        <taxon>BOP clade</taxon>
        <taxon>Pooideae</taxon>
        <taxon>Triticodae</taxon>
        <taxon>Triticeae</taxon>
        <taxon>Triticinae</taxon>
        <taxon>Aegilops</taxon>
    </lineage>
</organism>
<reference evidence="3" key="2">
    <citation type="journal article" date="2017" name="Nat. Plants">
        <title>The Aegilops tauschii genome reveals multiple impacts of transposons.</title>
        <authorList>
            <person name="Zhao G."/>
            <person name="Zou C."/>
            <person name="Li K."/>
            <person name="Wang K."/>
            <person name="Li T."/>
            <person name="Gao L."/>
            <person name="Zhang X."/>
            <person name="Wang H."/>
            <person name="Yang Z."/>
            <person name="Liu X."/>
            <person name="Jiang W."/>
            <person name="Mao L."/>
            <person name="Kong X."/>
            <person name="Jiao Y."/>
            <person name="Jia J."/>
        </authorList>
    </citation>
    <scope>NUCLEOTIDE SEQUENCE [LARGE SCALE GENOMIC DNA]</scope>
    <source>
        <strain evidence="3">cv. AL8/78</strain>
    </source>
</reference>
<protein>
    <recommendedName>
        <fullName evidence="1">PGG domain-containing protein</fullName>
    </recommendedName>
</protein>
<reference evidence="2" key="4">
    <citation type="submission" date="2019-03" db="UniProtKB">
        <authorList>
            <consortium name="EnsemblPlants"/>
        </authorList>
    </citation>
    <scope>IDENTIFICATION</scope>
</reference>
<sequence>TAVPSESTRSKPSVIRSLSLDTMWNNGAMSGQVYPPPPPAMVPQPQPHGQVAANNWAGNDANTLLVVATLITTLTYQLGCSVPGGYWQDTLAADGKQKPHEAGDPIMRDKHPQRYVLGVHGGELDGVPGVHDDDAEPTGAPAGGLAAGPVVLRRRLLQPGAHLHRVAGQDAHLNRHRHLVGHRRLPVAHDQRPP</sequence>
<accession>A0A453IH27</accession>
<reference evidence="3" key="1">
    <citation type="journal article" date="2014" name="Science">
        <title>Ancient hybridizations among the ancestral genomes of bread wheat.</title>
        <authorList>
            <consortium name="International Wheat Genome Sequencing Consortium,"/>
            <person name="Marcussen T."/>
            <person name="Sandve S.R."/>
            <person name="Heier L."/>
            <person name="Spannagl M."/>
            <person name="Pfeifer M."/>
            <person name="Jakobsen K.S."/>
            <person name="Wulff B.B."/>
            <person name="Steuernagel B."/>
            <person name="Mayer K.F."/>
            <person name="Olsen O.A."/>
        </authorList>
    </citation>
    <scope>NUCLEOTIDE SEQUENCE [LARGE SCALE GENOMIC DNA]</scope>
    <source>
        <strain evidence="3">cv. AL8/78</strain>
    </source>
</reference>
<dbReference type="STRING" id="200361.A0A453IH27"/>
<dbReference type="InterPro" id="IPR026961">
    <property type="entry name" value="PGG_dom"/>
</dbReference>
<keyword evidence="3" id="KW-1185">Reference proteome</keyword>
<reference evidence="2" key="5">
    <citation type="journal article" date="2021" name="G3 (Bethesda)">
        <title>Aegilops tauschii genome assembly Aet v5.0 features greater sequence contiguity and improved annotation.</title>
        <authorList>
            <person name="Wang L."/>
            <person name="Zhu T."/>
            <person name="Rodriguez J.C."/>
            <person name="Deal K.R."/>
            <person name="Dubcovsky J."/>
            <person name="McGuire P.E."/>
            <person name="Lux T."/>
            <person name="Spannagl M."/>
            <person name="Mayer K.F.X."/>
            <person name="Baldrich P."/>
            <person name="Meyers B.C."/>
            <person name="Huo N."/>
            <person name="Gu Y.Q."/>
            <person name="Zhou H."/>
            <person name="Devos K.M."/>
            <person name="Bennetzen J.L."/>
            <person name="Unver T."/>
            <person name="Budak H."/>
            <person name="Gulick P.J."/>
            <person name="Galiba G."/>
            <person name="Kalapos B."/>
            <person name="Nelson D.R."/>
            <person name="Li P."/>
            <person name="You F.M."/>
            <person name="Luo M.C."/>
            <person name="Dvorak J."/>
        </authorList>
    </citation>
    <scope>NUCLEOTIDE SEQUENCE [LARGE SCALE GENOMIC DNA]</scope>
    <source>
        <strain evidence="2">cv. AL8/78</strain>
    </source>
</reference>
<reference evidence="2" key="3">
    <citation type="journal article" date="2017" name="Nature">
        <title>Genome sequence of the progenitor of the wheat D genome Aegilops tauschii.</title>
        <authorList>
            <person name="Luo M.C."/>
            <person name="Gu Y.Q."/>
            <person name="Puiu D."/>
            <person name="Wang H."/>
            <person name="Twardziok S.O."/>
            <person name="Deal K.R."/>
            <person name="Huo N."/>
            <person name="Zhu T."/>
            <person name="Wang L."/>
            <person name="Wang Y."/>
            <person name="McGuire P.E."/>
            <person name="Liu S."/>
            <person name="Long H."/>
            <person name="Ramasamy R.K."/>
            <person name="Rodriguez J.C."/>
            <person name="Van S.L."/>
            <person name="Yuan L."/>
            <person name="Wang Z."/>
            <person name="Xia Z."/>
            <person name="Xiao L."/>
            <person name="Anderson O.D."/>
            <person name="Ouyang S."/>
            <person name="Liang Y."/>
            <person name="Zimin A.V."/>
            <person name="Pertea G."/>
            <person name="Qi P."/>
            <person name="Bennetzen J.L."/>
            <person name="Dai X."/>
            <person name="Dawson M.W."/>
            <person name="Muller H.G."/>
            <person name="Kugler K."/>
            <person name="Rivarola-Duarte L."/>
            <person name="Spannagl M."/>
            <person name="Mayer K.F.X."/>
            <person name="Lu F.H."/>
            <person name="Bevan M.W."/>
            <person name="Leroy P."/>
            <person name="Li P."/>
            <person name="You F.M."/>
            <person name="Sun Q."/>
            <person name="Liu Z."/>
            <person name="Lyons E."/>
            <person name="Wicker T."/>
            <person name="Salzberg S.L."/>
            <person name="Devos K.M."/>
            <person name="Dvorak J."/>
        </authorList>
    </citation>
    <scope>NUCLEOTIDE SEQUENCE [LARGE SCALE GENOMIC DNA]</scope>
    <source>
        <strain evidence="2">cv. AL8/78</strain>
    </source>
</reference>